<proteinExistence type="predicted"/>
<evidence type="ECO:0000313" key="1">
    <source>
        <dbReference type="EMBL" id="GAA5528596.1"/>
    </source>
</evidence>
<gene>
    <name evidence="1" type="primary">bamHIR</name>
    <name evidence="1" type="ORF">Hgul01_02398</name>
</gene>
<comment type="caution">
    <text evidence="1">The sequence shown here is derived from an EMBL/GenBank/DDBJ whole genome shotgun (WGS) entry which is preliminary data.</text>
</comment>
<dbReference type="Proteomes" id="UP001428290">
    <property type="component" value="Unassembled WGS sequence"/>
</dbReference>
<dbReference type="InterPro" id="IPR011338">
    <property type="entry name" value="BamHI/BglII/BstY"/>
</dbReference>
<dbReference type="InterPro" id="IPR004194">
    <property type="entry name" value="Restrct_endonuc_II_BamHI"/>
</dbReference>
<name>A0ABP9X2N3_9CHLR</name>
<dbReference type="CDD" id="cd00942">
    <property type="entry name" value="BamHI-like"/>
    <property type="match status" value="1"/>
</dbReference>
<evidence type="ECO:0000313" key="2">
    <source>
        <dbReference type="Proteomes" id="UP001428290"/>
    </source>
</evidence>
<dbReference type="Pfam" id="PF02923">
    <property type="entry name" value="BamHI"/>
    <property type="match status" value="1"/>
</dbReference>
<protein>
    <submittedName>
        <fullName evidence="1">Type-2 restriction enzyme BamHI</fullName>
    </submittedName>
</protein>
<reference evidence="1 2" key="1">
    <citation type="submission" date="2024-02" db="EMBL/GenBank/DDBJ databases">
        <title>Herpetosiphon gulosus NBRC 112829.</title>
        <authorList>
            <person name="Ichikawa N."/>
            <person name="Katano-Makiyama Y."/>
            <person name="Hidaka K."/>
        </authorList>
    </citation>
    <scope>NUCLEOTIDE SEQUENCE [LARGE SCALE GENOMIC DNA]</scope>
    <source>
        <strain evidence="1 2">NBRC 112829</strain>
    </source>
</reference>
<accession>A0ABP9X2N3</accession>
<organism evidence="1 2">
    <name type="scientific">Herpetosiphon gulosus</name>
    <dbReference type="NCBI Taxonomy" id="1973496"/>
    <lineage>
        <taxon>Bacteria</taxon>
        <taxon>Bacillati</taxon>
        <taxon>Chloroflexota</taxon>
        <taxon>Chloroflexia</taxon>
        <taxon>Herpetosiphonales</taxon>
        <taxon>Herpetosiphonaceae</taxon>
        <taxon>Herpetosiphon</taxon>
    </lineage>
</organism>
<dbReference type="EMBL" id="BAABRU010000007">
    <property type="protein sequence ID" value="GAA5528596.1"/>
    <property type="molecule type" value="Genomic_DNA"/>
</dbReference>
<dbReference type="InterPro" id="IPR011335">
    <property type="entry name" value="Restrct_endonuc-II-like"/>
</dbReference>
<dbReference type="SUPFAM" id="SSF52980">
    <property type="entry name" value="Restriction endonuclease-like"/>
    <property type="match status" value="1"/>
</dbReference>
<dbReference type="RefSeq" id="WP_345722208.1">
    <property type="nucleotide sequence ID" value="NZ_BAABRU010000007.1"/>
</dbReference>
<dbReference type="Gene3D" id="3.40.91.20">
    <property type="match status" value="1"/>
</dbReference>
<sequence length="198" mass="22239">MKIIHEERLIDAGNFCLTTDWYTIYADIIEAIATIRWPINGAVFSLNPIDKGNGVKPIKTACMDHLAKKGWLLEHSIDIATAKKPGPIDASYKTPSSQLFCLEWETGNISSTHRALNKLALGMLKETIIGGVLILPTRSMYKYLTDRIGNYTEIEPYFDLWRSLQIKNGILMVMAIEHDSLDHTIPLIPKGTDGRALR</sequence>
<keyword evidence="2" id="KW-1185">Reference proteome</keyword>